<reference evidence="3" key="1">
    <citation type="submission" date="2012-10" db="EMBL/GenBank/DDBJ databases">
        <authorList>
            <person name="Zafar N."/>
            <person name="Inman J."/>
            <person name="Hall N."/>
            <person name="Lorenzi H."/>
            <person name="Caler E."/>
        </authorList>
    </citation>
    <scope>NUCLEOTIDE SEQUENCE [LARGE SCALE GENOMIC DNA]</scope>
    <source>
        <strain evidence="3">IP1</strain>
    </source>
</reference>
<dbReference type="InterPro" id="IPR000215">
    <property type="entry name" value="Serpin_fam"/>
</dbReference>
<evidence type="ECO:0000313" key="4">
    <source>
        <dbReference type="Proteomes" id="UP000014680"/>
    </source>
</evidence>
<dbReference type="InterPro" id="IPR023796">
    <property type="entry name" value="Serpin_dom"/>
</dbReference>
<comment type="similarity">
    <text evidence="1">Belongs to the serpin family.</text>
</comment>
<dbReference type="RefSeq" id="XP_004259749.1">
    <property type="nucleotide sequence ID" value="XM_004259701.1"/>
</dbReference>
<feature type="domain" description="Serpin" evidence="2">
    <location>
        <begin position="2"/>
        <end position="81"/>
    </location>
</feature>
<dbReference type="AlphaFoldDB" id="L7FQB1"/>
<protein>
    <submittedName>
        <fullName evidence="3">Serine protease inhibitor, serpin, putative</fullName>
    </submittedName>
</protein>
<dbReference type="Gene3D" id="3.30.497.10">
    <property type="entry name" value="Antithrombin, subunit I, domain 2"/>
    <property type="match status" value="2"/>
</dbReference>
<dbReference type="PANTHER" id="PTHR11461">
    <property type="entry name" value="SERINE PROTEASE INHIBITOR, SERPIN"/>
    <property type="match status" value="1"/>
</dbReference>
<dbReference type="InterPro" id="IPR042178">
    <property type="entry name" value="Serpin_sf_1"/>
</dbReference>
<dbReference type="KEGG" id="eiv:EIN_325200"/>
<evidence type="ECO:0000256" key="1">
    <source>
        <dbReference type="ARBA" id="ARBA00009500"/>
    </source>
</evidence>
<dbReference type="EMBL" id="KB206294">
    <property type="protein sequence ID" value="ELP92978.1"/>
    <property type="molecule type" value="Genomic_DNA"/>
</dbReference>
<accession>L7FQB1</accession>
<name>L7FQB1_ENTIV</name>
<dbReference type="Proteomes" id="UP000014680">
    <property type="component" value="Unassembled WGS sequence"/>
</dbReference>
<organism evidence="3 4">
    <name type="scientific">Entamoeba invadens IP1</name>
    <dbReference type="NCBI Taxonomy" id="370355"/>
    <lineage>
        <taxon>Eukaryota</taxon>
        <taxon>Amoebozoa</taxon>
        <taxon>Evosea</taxon>
        <taxon>Archamoebae</taxon>
        <taxon>Mastigamoebida</taxon>
        <taxon>Entamoebidae</taxon>
        <taxon>Entamoeba</taxon>
    </lineage>
</organism>
<dbReference type="InterPro" id="IPR036186">
    <property type="entry name" value="Serpin_sf"/>
</dbReference>
<dbReference type="InterPro" id="IPR042185">
    <property type="entry name" value="Serpin_sf_2"/>
</dbReference>
<dbReference type="GO" id="GO:0005615">
    <property type="term" value="C:extracellular space"/>
    <property type="evidence" value="ECO:0007669"/>
    <property type="project" value="InterPro"/>
</dbReference>
<dbReference type="GO" id="GO:0004867">
    <property type="term" value="F:serine-type endopeptidase inhibitor activity"/>
    <property type="evidence" value="ECO:0007669"/>
    <property type="project" value="InterPro"/>
</dbReference>
<sequence>MDLKFKYQFLAAVTQMKCQMKNGDFKKKCGAVRQEINTFVQKATKNVIKDFTQPGVISPDTVSVIINAIYFNGEWNEPFHILPNKMEFEGAGEVTAMEVDVDSSAKGLEQLKDIVFNTIQSVPEKRKVTIPKFGVESLFEMNDQLIELELTDPFSRDANFSKMSNTKTYVSAAIHKAVV</sequence>
<evidence type="ECO:0000259" key="2">
    <source>
        <dbReference type="Pfam" id="PF00079"/>
    </source>
</evidence>
<feature type="domain" description="Serpin" evidence="2">
    <location>
        <begin position="110"/>
        <end position="179"/>
    </location>
</feature>
<gene>
    <name evidence="3" type="ORF">EIN_325200</name>
</gene>
<dbReference type="GeneID" id="14891967"/>
<dbReference type="PANTHER" id="PTHR11461:SF211">
    <property type="entry name" value="GH10112P-RELATED"/>
    <property type="match status" value="1"/>
</dbReference>
<dbReference type="OrthoDB" id="28451at2759"/>
<dbReference type="SUPFAM" id="SSF56574">
    <property type="entry name" value="Serpins"/>
    <property type="match status" value="1"/>
</dbReference>
<dbReference type="Pfam" id="PF00079">
    <property type="entry name" value="Serpin"/>
    <property type="match status" value="2"/>
</dbReference>
<evidence type="ECO:0000313" key="3">
    <source>
        <dbReference type="EMBL" id="ELP92978.1"/>
    </source>
</evidence>
<keyword evidence="4" id="KW-1185">Reference proteome</keyword>
<proteinExistence type="inferred from homology"/>
<dbReference type="Gene3D" id="2.30.39.10">
    <property type="entry name" value="Alpha-1-antitrypsin, domain 1"/>
    <property type="match status" value="1"/>
</dbReference>
<dbReference type="VEuPathDB" id="AmoebaDB:EIN_325200"/>